<sequence length="286" mass="31203">MSFKEHEHHRLQGIRKYGLVALAAMVLALSLGPSTSLAQGQQVHFNLQNNIVARNESPTPYQPSYMFTDEEIPPFLRENPLHIFGQSPQPFTTAVYAEHAVTTGGQVYNGYLEVVKPGDEMTDVNASGDIRIIASTAPKDFWGYDDLGQIEGCNQLLYVLSEGLPISQFVYDGHNETNIDCGSGIVFDVSGGPYSVSVGDEIVAGRHFNYRVPTEVTDTTAIYGTYPACFLKVTGEKINGHNTADGEFIVYPGEAALFTLENGRIEPVQCSPDDQSSAIYLPVATN</sequence>
<protein>
    <submittedName>
        <fullName evidence="2">Uncharacterized protein</fullName>
    </submittedName>
</protein>
<proteinExistence type="predicted"/>
<name>A0A1F7JCT3_9BACT</name>
<keyword evidence="1" id="KW-0732">Signal</keyword>
<evidence type="ECO:0000313" key="2">
    <source>
        <dbReference type="EMBL" id="OGK53423.1"/>
    </source>
</evidence>
<accession>A0A1F7JCT3</accession>
<comment type="caution">
    <text evidence="2">The sequence shown here is derived from an EMBL/GenBank/DDBJ whole genome shotgun (WGS) entry which is preliminary data.</text>
</comment>
<gene>
    <name evidence="2" type="ORF">A3H78_02715</name>
</gene>
<reference evidence="2 3" key="1">
    <citation type="journal article" date="2016" name="Nat. Commun.">
        <title>Thousands of microbial genomes shed light on interconnected biogeochemical processes in an aquifer system.</title>
        <authorList>
            <person name="Anantharaman K."/>
            <person name="Brown C.T."/>
            <person name="Hug L.A."/>
            <person name="Sharon I."/>
            <person name="Castelle C.J."/>
            <person name="Probst A.J."/>
            <person name="Thomas B.C."/>
            <person name="Singh A."/>
            <person name="Wilkins M.J."/>
            <person name="Karaoz U."/>
            <person name="Brodie E.L."/>
            <person name="Williams K.H."/>
            <person name="Hubbard S.S."/>
            <person name="Banfield J.F."/>
        </authorList>
    </citation>
    <scope>NUCLEOTIDE SEQUENCE [LARGE SCALE GENOMIC DNA]</scope>
</reference>
<dbReference type="AlphaFoldDB" id="A0A1F7JCT3"/>
<dbReference type="EMBL" id="MGAV01000019">
    <property type="protein sequence ID" value="OGK53423.1"/>
    <property type="molecule type" value="Genomic_DNA"/>
</dbReference>
<dbReference type="Proteomes" id="UP000177418">
    <property type="component" value="Unassembled WGS sequence"/>
</dbReference>
<feature type="chain" id="PRO_5009529440" evidence="1">
    <location>
        <begin position="39"/>
        <end position="286"/>
    </location>
</feature>
<feature type="signal peptide" evidence="1">
    <location>
        <begin position="1"/>
        <end position="38"/>
    </location>
</feature>
<organism evidence="2 3">
    <name type="scientific">Candidatus Roizmanbacteria bacterium RIFCSPLOWO2_02_FULL_36_11</name>
    <dbReference type="NCBI Taxonomy" id="1802071"/>
    <lineage>
        <taxon>Bacteria</taxon>
        <taxon>Candidatus Roizmaniibacteriota</taxon>
    </lineage>
</organism>
<evidence type="ECO:0000313" key="3">
    <source>
        <dbReference type="Proteomes" id="UP000177418"/>
    </source>
</evidence>
<evidence type="ECO:0000256" key="1">
    <source>
        <dbReference type="SAM" id="SignalP"/>
    </source>
</evidence>